<dbReference type="EC" id="2.1.1.103" evidence="5"/>
<comment type="catalytic activity">
    <reaction evidence="6">
        <text>N,N-dimethylethanolamine phosphate + S-adenosyl-L-methionine = phosphocholine + S-adenosyl-L-homocysteine + H(+)</text>
        <dbReference type="Rhea" id="RHEA:25325"/>
        <dbReference type="ChEBI" id="CHEBI:15378"/>
        <dbReference type="ChEBI" id="CHEBI:57856"/>
        <dbReference type="ChEBI" id="CHEBI:58641"/>
        <dbReference type="ChEBI" id="CHEBI:59789"/>
        <dbReference type="ChEBI" id="CHEBI:295975"/>
        <dbReference type="EC" id="2.1.1.103"/>
    </reaction>
    <physiologicalReaction direction="left-to-right" evidence="6">
        <dbReference type="Rhea" id="RHEA:25326"/>
    </physiologicalReaction>
</comment>
<dbReference type="GO" id="GO:0032259">
    <property type="term" value="P:methylation"/>
    <property type="evidence" value="ECO:0007669"/>
    <property type="project" value="UniProtKB-KW"/>
</dbReference>
<evidence type="ECO:0000256" key="8">
    <source>
        <dbReference type="ARBA" id="ARBA00047841"/>
    </source>
</evidence>
<evidence type="ECO:0000256" key="1">
    <source>
        <dbReference type="ARBA" id="ARBA00004969"/>
    </source>
</evidence>
<dbReference type="Pfam" id="PF13649">
    <property type="entry name" value="Methyltransf_25"/>
    <property type="match status" value="1"/>
</dbReference>
<evidence type="ECO:0000256" key="4">
    <source>
        <dbReference type="ARBA" id="ARBA00022679"/>
    </source>
</evidence>
<evidence type="ECO:0000256" key="2">
    <source>
        <dbReference type="ARBA" id="ARBA00005189"/>
    </source>
</evidence>
<evidence type="ECO:0000256" key="5">
    <source>
        <dbReference type="ARBA" id="ARBA00035674"/>
    </source>
</evidence>
<name>A0A2G5GIC0_CERBT</name>
<keyword evidence="3" id="KW-0489">Methyltransferase</keyword>
<comment type="catalytic activity">
    <reaction evidence="7">
        <text>phosphoethanolamine + S-adenosyl-L-methionine = N-methylethanolamine phosphate + S-adenosyl-L-homocysteine + H(+)</text>
        <dbReference type="Rhea" id="RHEA:20365"/>
        <dbReference type="ChEBI" id="CHEBI:15378"/>
        <dbReference type="ChEBI" id="CHEBI:57781"/>
        <dbReference type="ChEBI" id="CHEBI:57856"/>
        <dbReference type="ChEBI" id="CHEBI:58190"/>
        <dbReference type="ChEBI" id="CHEBI:59789"/>
        <dbReference type="EC" id="2.1.1.103"/>
    </reaction>
    <physiologicalReaction direction="left-to-right" evidence="7">
        <dbReference type="Rhea" id="RHEA:20366"/>
    </physiologicalReaction>
</comment>
<comment type="catalytic activity">
    <reaction evidence="8">
        <text>N-methylethanolamine phosphate + S-adenosyl-L-methionine = N,N-dimethylethanolamine phosphate + S-adenosyl-L-homocysteine + H(+)</text>
        <dbReference type="Rhea" id="RHEA:25321"/>
        <dbReference type="ChEBI" id="CHEBI:15378"/>
        <dbReference type="ChEBI" id="CHEBI:57781"/>
        <dbReference type="ChEBI" id="CHEBI:57856"/>
        <dbReference type="ChEBI" id="CHEBI:58641"/>
        <dbReference type="ChEBI" id="CHEBI:59789"/>
        <dbReference type="EC" id="2.1.1.103"/>
    </reaction>
    <physiologicalReaction direction="left-to-right" evidence="8">
        <dbReference type="Rhea" id="RHEA:25322"/>
    </physiologicalReaction>
</comment>
<sequence>MQVGPFTTLVPLQYLKGHSSRLTTAAANTELLRGQFPQFRMNMAQTQNADLFSSIGEQYEAAFGHDQGLLKFTQKVLEHLKPNSHILDVGCGTGKPVATTAAEAGHKITGIDLSEVMVELASKAVPTGTFEVADMLTYQPKDIKFDAVFNMLSLFLLRRQDVELMATRWNCWLPLGGILAIGTGAAEDVHPEKLEVQYDEDGACARKMPFEFMGKPITIDMFTRAGWEKLLVDAGFEVLYTTTDVFVPPPETGCQTEPHYFIMAKKIRERGDSE</sequence>
<evidence type="ECO:0000256" key="7">
    <source>
        <dbReference type="ARBA" id="ARBA00047622"/>
    </source>
</evidence>
<evidence type="ECO:0000259" key="9">
    <source>
        <dbReference type="Pfam" id="PF13649"/>
    </source>
</evidence>
<evidence type="ECO:0000313" key="11">
    <source>
        <dbReference type="Proteomes" id="UP000230605"/>
    </source>
</evidence>
<evidence type="ECO:0000256" key="6">
    <source>
        <dbReference type="ARBA" id="ARBA00047619"/>
    </source>
</evidence>
<dbReference type="PANTHER" id="PTHR44307:SF2">
    <property type="entry name" value="PHOSPHOETHANOLAMINE METHYLTRANSFERASE ISOFORM X1"/>
    <property type="match status" value="1"/>
</dbReference>
<organism evidence="10 11">
    <name type="scientific">Cercospora beticola</name>
    <name type="common">Sugarbeet leaf spot fungus</name>
    <dbReference type="NCBI Taxonomy" id="122368"/>
    <lineage>
        <taxon>Eukaryota</taxon>
        <taxon>Fungi</taxon>
        <taxon>Dikarya</taxon>
        <taxon>Ascomycota</taxon>
        <taxon>Pezizomycotina</taxon>
        <taxon>Dothideomycetes</taxon>
        <taxon>Dothideomycetidae</taxon>
        <taxon>Mycosphaerellales</taxon>
        <taxon>Mycosphaerellaceae</taxon>
        <taxon>Cercospora</taxon>
    </lineage>
</organism>
<gene>
    <name evidence="10" type="ORF">CB0940_12108</name>
</gene>
<dbReference type="OrthoDB" id="3640033at2759"/>
<dbReference type="PANTHER" id="PTHR44307">
    <property type="entry name" value="PHOSPHOETHANOLAMINE METHYLTRANSFERASE"/>
    <property type="match status" value="1"/>
</dbReference>
<feature type="domain" description="Methyltransferase" evidence="9">
    <location>
        <begin position="86"/>
        <end position="173"/>
    </location>
</feature>
<keyword evidence="4" id="KW-0808">Transferase</keyword>
<comment type="pathway">
    <text evidence="1">Phospholipid metabolism; phosphatidylcholine biosynthesis.</text>
</comment>
<dbReference type="Gene3D" id="3.40.50.150">
    <property type="entry name" value="Vaccinia Virus protein VP39"/>
    <property type="match status" value="1"/>
</dbReference>
<evidence type="ECO:0000256" key="3">
    <source>
        <dbReference type="ARBA" id="ARBA00022603"/>
    </source>
</evidence>
<evidence type="ECO:0000313" key="10">
    <source>
        <dbReference type="EMBL" id="PIA80026.1"/>
    </source>
</evidence>
<dbReference type="InterPro" id="IPR041698">
    <property type="entry name" value="Methyltransf_25"/>
</dbReference>
<dbReference type="AlphaFoldDB" id="A0A2G5GIC0"/>
<reference evidence="10 11" key="1">
    <citation type="submission" date="2015-10" db="EMBL/GenBank/DDBJ databases">
        <title>The cercosporin biosynthetic gene cluster was horizontally transferred to several fungal lineages and shown to be expanded in Cercospora beticola based on microsynteny with recipient genomes.</title>
        <authorList>
            <person name="De Jonge R."/>
            <person name="Ebert M.K."/>
            <person name="Suttle J.C."/>
            <person name="Jurick Ii W.M."/>
            <person name="Secor G.A."/>
            <person name="Thomma B.P."/>
            <person name="Van De Peer Y."/>
            <person name="Bolton M.D."/>
        </authorList>
    </citation>
    <scope>NUCLEOTIDE SEQUENCE [LARGE SCALE GENOMIC DNA]</scope>
    <source>
        <strain evidence="10 11">09-40</strain>
    </source>
</reference>
<dbReference type="CDD" id="cd02440">
    <property type="entry name" value="AdoMet_MTases"/>
    <property type="match status" value="1"/>
</dbReference>
<comment type="pathway">
    <text evidence="2">Lipid metabolism.</text>
</comment>
<comment type="caution">
    <text evidence="10">The sequence shown here is derived from an EMBL/GenBank/DDBJ whole genome shotgun (WGS) entry which is preliminary data.</text>
</comment>
<protein>
    <recommendedName>
        <fullName evidence="5">phosphoethanolamine N-methyltransferase</fullName>
        <ecNumber evidence="5">2.1.1.103</ecNumber>
    </recommendedName>
</protein>
<dbReference type="InterPro" id="IPR029063">
    <property type="entry name" value="SAM-dependent_MTases_sf"/>
</dbReference>
<dbReference type="GO" id="GO:0000234">
    <property type="term" value="F:phosphoethanolamine N-methyltransferase activity"/>
    <property type="evidence" value="ECO:0007669"/>
    <property type="project" value="UniProtKB-EC"/>
</dbReference>
<dbReference type="SUPFAM" id="SSF53335">
    <property type="entry name" value="S-adenosyl-L-methionine-dependent methyltransferases"/>
    <property type="match status" value="1"/>
</dbReference>
<dbReference type="Proteomes" id="UP000230605">
    <property type="component" value="Unassembled WGS sequence"/>
</dbReference>
<accession>A0A2G5GIC0</accession>
<dbReference type="EMBL" id="LKMD01000252">
    <property type="protein sequence ID" value="PIA80026.1"/>
    <property type="molecule type" value="Genomic_DNA"/>
</dbReference>
<proteinExistence type="predicted"/>